<feature type="compositionally biased region" description="Polar residues" evidence="2">
    <location>
        <begin position="1046"/>
        <end position="1060"/>
    </location>
</feature>
<name>A0AAI9UHL7_9PEZI</name>
<evidence type="ECO:0000256" key="2">
    <source>
        <dbReference type="SAM" id="MobiDB-lite"/>
    </source>
</evidence>
<evidence type="ECO:0000313" key="4">
    <source>
        <dbReference type="EMBL" id="KAK1456143.1"/>
    </source>
</evidence>
<keyword evidence="5" id="KW-1185">Reference proteome</keyword>
<sequence>MDARMSPKFNKFLGLKVLWTEQQGSQSAGQHRHDIIFVHSLNSDPISNWTTQSQSHDVQEEDSCFWPVDLLAKDIGQEGFETRILSFGYGTDDEDETKIFHHGERLCCEVEDMTKVTPGESGLTNFRHEHVLHLYRVTHQTICRFRPQDDNYDRILRRIKAGRKFVTKDGGDITKIRDWINLGNQPDPGGWNAYDFKEGIKRRHGGTCEWFWQDYAFRAWAGFIHDLIPRNIDPVLWVTGPGGVGKSVLTSFVIEKLSALPSKPATPYIMLSYKQERSECQMAKIIASQLLDYLIETEQGVDRTALGLLNRDATQASHIHGLIRLLVQQCSSVYFVVDGLNEVSHEEAMLSDTSTRGASLNRLVEELRSTLEFLHHMTKTNNMVRLWCSSQSTDPVVKLMSSEPLCATAVPIKESRVRKDVQAYLVAAMDEVLNRLHDPEERASVAVKLLIEAGENFRWAYMMQDSLRNCRRSKDIISKVEAGLPRNLRQSYLSRLDQLVALDRNDEEDGNPPLSINILSILAFARRPMQLQELQEAISIVDSLLTNGSCPDLTADNLIRSEDIMHRCTPLVDFVPLANSSKEGYLVLSHGSVYEFLREPGTERNTASGSDDKPFNGRVKADTIADACLKYLSQERYASLLKKRSANTFETRDNERVREHRFLFYAAKYWYRHLETTGPERLVQVKDFLLSPQFLTAIQVQSLYVIGHFINTLNREDEHRKVIKRNIPDWFRQSDEGRVLVQDYEVFLDEWSRFLQLGVTSSMNGEIQSENEIKLVRNMWFLDGKRAPFQYGSSETVSFDPIAVEWHLYDPFRTQEFSLIPAKKSLPWISPVADSRHGLSIRIGAAVFRRRKGGQWAPIIIDPEDQNSSHDDNIEYSSHHSKACRYWEDVVVLGPFEVRTRRTLSAPRRVEDMQESQSQNDILQGSGIFFLSEDIDKRDSAELFSPEMGQSEVESGDDEESLDPAEEYSTSVSSNESESPFEAQPSSREESEASQSPLPGEVTDISDPGIDLDVSNPGIDLDISEPSFESDSDSDHAPESRIVHPPSSTDSDSEQWQPGISNSHSEWSFCALRGERHDKGGEMLRIFKIPLTTEPADKQTDGQLDTGSSSICTLENNIVLPRSGLSRPVYFFPNPARVVLGSTCGATSKPRPPAVVYLGAESMGAEVEKKKKWKAKDEWLDSGSHIFVKASQKHIINKPSLPSLVQLHLQPRLQPLGRPLRLLQLLFLRQQHVPLLGGWEMGQWGTIGNAQLQKLRLKINITPLGACERLVIGVFLYRWHGKLEARLGLVDVLRCFGQQVVPVGSRSGPDLGPGRGGVGAVREELARGQTDGVAVLGGGLAGLAICVFVGCRLVVEVLEIGVFGRDVEVAVVLARHVLLHGGGGAPLRAALETLVVSQDDEVEVPHQRLEVDDESLLVGDEYAVGLLHVLEVVVK</sequence>
<accession>A0AAI9UHL7</accession>
<dbReference type="EMBL" id="MLGG01000023">
    <property type="protein sequence ID" value="KAK1456143.1"/>
    <property type="molecule type" value="Genomic_DNA"/>
</dbReference>
<dbReference type="Pfam" id="PF24883">
    <property type="entry name" value="NPHP3_N"/>
    <property type="match status" value="1"/>
</dbReference>
<organism evidence="4 5">
    <name type="scientific">Colletotrichum melonis</name>
    <dbReference type="NCBI Taxonomy" id="1209925"/>
    <lineage>
        <taxon>Eukaryota</taxon>
        <taxon>Fungi</taxon>
        <taxon>Dikarya</taxon>
        <taxon>Ascomycota</taxon>
        <taxon>Pezizomycotina</taxon>
        <taxon>Sordariomycetes</taxon>
        <taxon>Hypocreomycetidae</taxon>
        <taxon>Glomerellales</taxon>
        <taxon>Glomerellaceae</taxon>
        <taxon>Colletotrichum</taxon>
        <taxon>Colletotrichum acutatum species complex</taxon>
    </lineage>
</organism>
<gene>
    <name evidence="4" type="ORF">CMEL01_16555</name>
</gene>
<evidence type="ECO:0000313" key="5">
    <source>
        <dbReference type="Proteomes" id="UP001239795"/>
    </source>
</evidence>
<keyword evidence="1" id="KW-0677">Repeat</keyword>
<dbReference type="PANTHER" id="PTHR10039:SF17">
    <property type="entry name" value="FUNGAL STAND N-TERMINAL GOODBYE DOMAIN-CONTAINING PROTEIN-RELATED"/>
    <property type="match status" value="1"/>
</dbReference>
<feature type="compositionally biased region" description="Low complexity" evidence="2">
    <location>
        <begin position="967"/>
        <end position="982"/>
    </location>
</feature>
<feature type="region of interest" description="Disordered" evidence="2">
    <location>
        <begin position="944"/>
        <end position="1060"/>
    </location>
</feature>
<evidence type="ECO:0000256" key="1">
    <source>
        <dbReference type="ARBA" id="ARBA00022737"/>
    </source>
</evidence>
<feature type="compositionally biased region" description="Acidic residues" evidence="2">
    <location>
        <begin position="954"/>
        <end position="966"/>
    </location>
</feature>
<feature type="compositionally biased region" description="Basic and acidic residues" evidence="2">
    <location>
        <begin position="1033"/>
        <end position="1042"/>
    </location>
</feature>
<dbReference type="PANTHER" id="PTHR10039">
    <property type="entry name" value="AMELOGENIN"/>
    <property type="match status" value="1"/>
</dbReference>
<evidence type="ECO:0000259" key="3">
    <source>
        <dbReference type="Pfam" id="PF24883"/>
    </source>
</evidence>
<dbReference type="Proteomes" id="UP001239795">
    <property type="component" value="Unassembled WGS sequence"/>
</dbReference>
<feature type="domain" description="Nephrocystin 3-like N-terminal" evidence="3">
    <location>
        <begin position="206"/>
        <end position="351"/>
    </location>
</feature>
<proteinExistence type="predicted"/>
<reference evidence="4 5" key="1">
    <citation type="submission" date="2016-10" db="EMBL/GenBank/DDBJ databases">
        <title>The genome sequence of Colletotrichum fioriniae PJ7.</title>
        <authorList>
            <person name="Baroncelli R."/>
        </authorList>
    </citation>
    <scope>NUCLEOTIDE SEQUENCE [LARGE SCALE GENOMIC DNA]</scope>
    <source>
        <strain evidence="4">Col 31</strain>
    </source>
</reference>
<dbReference type="InterPro" id="IPR056884">
    <property type="entry name" value="NPHP3-like_N"/>
</dbReference>
<dbReference type="InterPro" id="IPR027417">
    <property type="entry name" value="P-loop_NTPase"/>
</dbReference>
<comment type="caution">
    <text evidence="4">The sequence shown here is derived from an EMBL/GenBank/DDBJ whole genome shotgun (WGS) entry which is preliminary data.</text>
</comment>
<dbReference type="Gene3D" id="3.40.50.300">
    <property type="entry name" value="P-loop containing nucleotide triphosphate hydrolases"/>
    <property type="match status" value="1"/>
</dbReference>
<protein>
    <recommendedName>
        <fullName evidence="3">Nephrocystin 3-like N-terminal domain-containing protein</fullName>
    </recommendedName>
</protein>